<dbReference type="Gene3D" id="1.20.1330.10">
    <property type="entry name" value="f41 fragment of flagellin, N-terminal domain"/>
    <property type="match status" value="1"/>
</dbReference>
<evidence type="ECO:0000256" key="2">
    <source>
        <dbReference type="ARBA" id="ARBA00005709"/>
    </source>
</evidence>
<dbReference type="PANTHER" id="PTHR42792">
    <property type="entry name" value="FLAGELLIN"/>
    <property type="match status" value="1"/>
</dbReference>
<evidence type="ECO:0000259" key="5">
    <source>
        <dbReference type="Pfam" id="PF00700"/>
    </source>
</evidence>
<comment type="caution">
    <text evidence="6">The sequence shown here is derived from an EMBL/GenBank/DDBJ whole genome shotgun (WGS) entry which is preliminary data.</text>
</comment>
<sequence length="301" mass="32982">MTIRMTSNMMSSTLLGNLNRNLYNMDNLEQQISSGRKINKPSDDPVGVTYALRYRSQLAGNEQFQRATDTAQSWLDETDSQMGSAGDVMTRLKELMVQSSTGTYSDTDMQAAANEVEQLKKQLVDIGNSKFGGKFIFNGQAYGDMPYPVAAGTDYSQVETDNTAVKYVIGENIQFQINTTGNEFFGMKGDSDNVFAAMDRVVAAMKSGDQSAITAEMSGVESRTNKMLAARSEVGARTNRVELVNSRLLDQEQNTTTLLSKTEDLDVAEALIKATSAQTVYEAALKSSANIMNSSLIDFMR</sequence>
<dbReference type="Pfam" id="PF00669">
    <property type="entry name" value="Flagellin_N"/>
    <property type="match status" value="1"/>
</dbReference>
<feature type="domain" description="Flagellin N-terminal" evidence="4">
    <location>
        <begin position="7"/>
        <end position="140"/>
    </location>
</feature>
<feature type="domain" description="Flagellin C-terminal" evidence="5">
    <location>
        <begin position="218"/>
        <end position="299"/>
    </location>
</feature>
<dbReference type="InterPro" id="IPR001029">
    <property type="entry name" value="Flagellin_N"/>
</dbReference>
<dbReference type="SUPFAM" id="SSF64518">
    <property type="entry name" value="Phase 1 flagellin"/>
    <property type="match status" value="1"/>
</dbReference>
<evidence type="ECO:0000256" key="1">
    <source>
        <dbReference type="ARBA" id="ARBA00004365"/>
    </source>
</evidence>
<keyword evidence="6" id="KW-0969">Cilium</keyword>
<dbReference type="InterPro" id="IPR046358">
    <property type="entry name" value="Flagellin_C"/>
</dbReference>
<gene>
    <name evidence="6" type="primary">flgL</name>
    <name evidence="6" type="ORF">GCM10007362_47900</name>
</gene>
<accession>A0ABQ2A6B2</accession>
<dbReference type="EMBL" id="BMDD01000008">
    <property type="protein sequence ID" value="GGH86942.1"/>
    <property type="molecule type" value="Genomic_DNA"/>
</dbReference>
<dbReference type="InterPro" id="IPR013384">
    <property type="entry name" value="Flagell_FlgL"/>
</dbReference>
<dbReference type="Pfam" id="PF00700">
    <property type="entry name" value="Flagellin_C"/>
    <property type="match status" value="1"/>
</dbReference>
<dbReference type="PANTHER" id="PTHR42792:SF1">
    <property type="entry name" value="FLAGELLAR HOOK-ASSOCIATED PROTEIN 3"/>
    <property type="match status" value="1"/>
</dbReference>
<proteinExistence type="inferred from homology"/>
<dbReference type="RefSeq" id="WP_172247765.1">
    <property type="nucleotide sequence ID" value="NZ_BMDD01000008.1"/>
</dbReference>
<dbReference type="Proteomes" id="UP000605427">
    <property type="component" value="Unassembled WGS sequence"/>
</dbReference>
<name>A0ABQ2A6B2_9BACL</name>
<keyword evidence="7" id="KW-1185">Reference proteome</keyword>
<evidence type="ECO:0000313" key="6">
    <source>
        <dbReference type="EMBL" id="GGH86942.1"/>
    </source>
</evidence>
<dbReference type="NCBIfam" id="TIGR02550">
    <property type="entry name" value="flagell_flgL"/>
    <property type="match status" value="1"/>
</dbReference>
<evidence type="ECO:0000256" key="3">
    <source>
        <dbReference type="ARBA" id="ARBA00023143"/>
    </source>
</evidence>
<evidence type="ECO:0000259" key="4">
    <source>
        <dbReference type="Pfam" id="PF00669"/>
    </source>
</evidence>
<keyword evidence="3" id="KW-0975">Bacterial flagellum</keyword>
<dbReference type="InterPro" id="IPR001492">
    <property type="entry name" value="Flagellin"/>
</dbReference>
<comment type="similarity">
    <text evidence="2">Belongs to the bacterial flagellin family.</text>
</comment>
<keyword evidence="6" id="KW-0966">Cell projection</keyword>
<evidence type="ECO:0000313" key="7">
    <source>
        <dbReference type="Proteomes" id="UP000605427"/>
    </source>
</evidence>
<comment type="subcellular location">
    <subcellularLocation>
        <location evidence="1">Bacterial flagellum</location>
    </subcellularLocation>
</comment>
<protein>
    <submittedName>
        <fullName evidence="6">Flagellar hook-associated protein FlgL</fullName>
    </submittedName>
</protein>
<organism evidence="6 7">
    <name type="scientific">Saccharibacillus endophyticus</name>
    <dbReference type="NCBI Taxonomy" id="2060666"/>
    <lineage>
        <taxon>Bacteria</taxon>
        <taxon>Bacillati</taxon>
        <taxon>Bacillota</taxon>
        <taxon>Bacilli</taxon>
        <taxon>Bacillales</taxon>
        <taxon>Paenibacillaceae</taxon>
        <taxon>Saccharibacillus</taxon>
    </lineage>
</organism>
<reference evidence="7" key="1">
    <citation type="journal article" date="2019" name="Int. J. Syst. Evol. Microbiol.">
        <title>The Global Catalogue of Microorganisms (GCM) 10K type strain sequencing project: providing services to taxonomists for standard genome sequencing and annotation.</title>
        <authorList>
            <consortium name="The Broad Institute Genomics Platform"/>
            <consortium name="The Broad Institute Genome Sequencing Center for Infectious Disease"/>
            <person name="Wu L."/>
            <person name="Ma J."/>
        </authorList>
    </citation>
    <scope>NUCLEOTIDE SEQUENCE [LARGE SCALE GENOMIC DNA]</scope>
    <source>
        <strain evidence="7">CCM 8702</strain>
    </source>
</reference>
<keyword evidence="6" id="KW-0282">Flagellum</keyword>